<dbReference type="EMBL" id="FJOG01000005">
    <property type="protein sequence ID" value="CZR54598.1"/>
    <property type="molecule type" value="Genomic_DNA"/>
</dbReference>
<protein>
    <submittedName>
        <fullName evidence="1">Uncharacterized protein</fullName>
    </submittedName>
</protein>
<organism evidence="1 2">
    <name type="scientific">Phialocephala subalpina</name>
    <dbReference type="NCBI Taxonomy" id="576137"/>
    <lineage>
        <taxon>Eukaryota</taxon>
        <taxon>Fungi</taxon>
        <taxon>Dikarya</taxon>
        <taxon>Ascomycota</taxon>
        <taxon>Pezizomycotina</taxon>
        <taxon>Leotiomycetes</taxon>
        <taxon>Helotiales</taxon>
        <taxon>Mollisiaceae</taxon>
        <taxon>Phialocephala</taxon>
        <taxon>Phialocephala fortinii species complex</taxon>
    </lineage>
</organism>
<dbReference type="Proteomes" id="UP000184330">
    <property type="component" value="Unassembled WGS sequence"/>
</dbReference>
<name>A0A1L7WPA1_9HELO</name>
<dbReference type="OrthoDB" id="2922289at2759"/>
<accession>A0A1L7WPA1</accession>
<evidence type="ECO:0000313" key="2">
    <source>
        <dbReference type="Proteomes" id="UP000184330"/>
    </source>
</evidence>
<gene>
    <name evidence="1" type="ORF">PAC_04482</name>
</gene>
<evidence type="ECO:0000313" key="1">
    <source>
        <dbReference type="EMBL" id="CZR54598.1"/>
    </source>
</evidence>
<dbReference type="STRING" id="576137.A0A1L7WPA1"/>
<keyword evidence="2" id="KW-1185">Reference proteome</keyword>
<proteinExistence type="predicted"/>
<sequence>MGLQCSATGLVWNGGLLNIDFSILCMRMSGPKYGELTPRTGQAVHNEEAVGFPRIRLVLEAQDLLLEVEFRRSGQITLWSAYTNQPFSAPPIFDIDEILSKAQARFNMVCDHLCLLQTDPDYLHRYAQLARPPKESAEHIYKATVAEIYHDI</sequence>
<reference evidence="1 2" key="1">
    <citation type="submission" date="2016-03" db="EMBL/GenBank/DDBJ databases">
        <authorList>
            <person name="Ploux O."/>
        </authorList>
    </citation>
    <scope>NUCLEOTIDE SEQUENCE [LARGE SCALE GENOMIC DNA]</scope>
    <source>
        <strain evidence="1 2">UAMH 11012</strain>
    </source>
</reference>
<dbReference type="AlphaFoldDB" id="A0A1L7WPA1"/>